<dbReference type="AlphaFoldDB" id="A0A9W6D3V6"/>
<proteinExistence type="predicted"/>
<dbReference type="PRINTS" id="PR00114">
    <property type="entry name" value="STPHPHTASE"/>
</dbReference>
<gene>
    <name evidence="2" type="ORF">DAMNIGENAA_18520</name>
</gene>
<dbReference type="GO" id="GO:0005737">
    <property type="term" value="C:cytoplasm"/>
    <property type="evidence" value="ECO:0007669"/>
    <property type="project" value="TreeGrafter"/>
</dbReference>
<dbReference type="InterPro" id="IPR029052">
    <property type="entry name" value="Metallo-depent_PP-like"/>
</dbReference>
<name>A0A9W6D3V6_9BACT</name>
<dbReference type="SUPFAM" id="SSF56300">
    <property type="entry name" value="Metallo-dependent phosphatases"/>
    <property type="match status" value="1"/>
</dbReference>
<evidence type="ECO:0000313" key="2">
    <source>
        <dbReference type="EMBL" id="GLI34419.1"/>
    </source>
</evidence>
<feature type="domain" description="Calcineurin-like phosphoesterase" evidence="1">
    <location>
        <begin position="16"/>
        <end position="195"/>
    </location>
</feature>
<dbReference type="PANTHER" id="PTHR42850">
    <property type="entry name" value="METALLOPHOSPHOESTERASE"/>
    <property type="match status" value="1"/>
</dbReference>
<dbReference type="GO" id="GO:0016791">
    <property type="term" value="F:phosphatase activity"/>
    <property type="evidence" value="ECO:0007669"/>
    <property type="project" value="TreeGrafter"/>
</dbReference>
<dbReference type="Proteomes" id="UP001144372">
    <property type="component" value="Unassembled WGS sequence"/>
</dbReference>
<evidence type="ECO:0000313" key="3">
    <source>
        <dbReference type="Proteomes" id="UP001144372"/>
    </source>
</evidence>
<dbReference type="CDD" id="cd00144">
    <property type="entry name" value="MPP_PPP_family"/>
    <property type="match status" value="1"/>
</dbReference>
<dbReference type="InterPro" id="IPR004843">
    <property type="entry name" value="Calcineurin-like_PHP"/>
</dbReference>
<dbReference type="EMBL" id="BSDR01000001">
    <property type="protein sequence ID" value="GLI34419.1"/>
    <property type="molecule type" value="Genomic_DNA"/>
</dbReference>
<organism evidence="2 3">
    <name type="scientific">Desulforhabdus amnigena</name>
    <dbReference type="NCBI Taxonomy" id="40218"/>
    <lineage>
        <taxon>Bacteria</taxon>
        <taxon>Pseudomonadati</taxon>
        <taxon>Thermodesulfobacteriota</taxon>
        <taxon>Syntrophobacteria</taxon>
        <taxon>Syntrophobacterales</taxon>
        <taxon>Syntrophobacteraceae</taxon>
        <taxon>Desulforhabdus</taxon>
    </lineage>
</organism>
<reference evidence="2" key="1">
    <citation type="submission" date="2022-12" db="EMBL/GenBank/DDBJ databases">
        <title>Reference genome sequencing for broad-spectrum identification of bacterial and archaeal isolates by mass spectrometry.</title>
        <authorList>
            <person name="Sekiguchi Y."/>
            <person name="Tourlousse D.M."/>
        </authorList>
    </citation>
    <scope>NUCLEOTIDE SEQUENCE</scope>
    <source>
        <strain evidence="2">ASRB1</strain>
    </source>
</reference>
<keyword evidence="3" id="KW-1185">Reference proteome</keyword>
<evidence type="ECO:0000259" key="1">
    <source>
        <dbReference type="Pfam" id="PF00149"/>
    </source>
</evidence>
<dbReference type="RefSeq" id="WP_281793671.1">
    <property type="nucleotide sequence ID" value="NZ_BSDR01000001.1"/>
</dbReference>
<dbReference type="GO" id="GO:0110154">
    <property type="term" value="P:RNA decapping"/>
    <property type="evidence" value="ECO:0007669"/>
    <property type="project" value="TreeGrafter"/>
</dbReference>
<dbReference type="Gene3D" id="3.60.21.10">
    <property type="match status" value="1"/>
</dbReference>
<comment type="caution">
    <text evidence="2">The sequence shown here is derived from an EMBL/GenBank/DDBJ whole genome shotgun (WGS) entry which is preliminary data.</text>
</comment>
<protein>
    <submittedName>
        <fullName evidence="2">Serine/threonine protein phosphatase</fullName>
    </submittedName>
</protein>
<dbReference type="GO" id="GO:0008803">
    <property type="term" value="F:bis(5'-nucleosyl)-tetraphosphatase (symmetrical) activity"/>
    <property type="evidence" value="ECO:0007669"/>
    <property type="project" value="TreeGrafter"/>
</dbReference>
<dbReference type="InterPro" id="IPR050126">
    <property type="entry name" value="Ap4A_hydrolase"/>
</dbReference>
<dbReference type="Pfam" id="PF00149">
    <property type="entry name" value="Metallophos"/>
    <property type="match status" value="1"/>
</dbReference>
<accession>A0A9W6D3V6</accession>
<dbReference type="PANTHER" id="PTHR42850:SF4">
    <property type="entry name" value="ZINC-DEPENDENT ENDOPOLYPHOSPHATASE"/>
    <property type="match status" value="1"/>
</dbReference>
<dbReference type="InterPro" id="IPR006186">
    <property type="entry name" value="Ser/Thr-sp_prot-phosphatase"/>
</dbReference>
<sequence length="229" mass="26296">MKNMKKNVKGMGKKPKIFAVGDIHGCFEKLVQLMDRLPFDPKEDFLVFLGDYIDRGNESSKVISYLLALKERCRNIFFLMGNHEHVLLEYARTGDEEYLRILRKIGIEETLRSYGDSPVRSLYDLSFLPSDHRSFLEQLLPYYETEDYLFVHSGLPPGIAPENCPIEALLSVRGTFLWHPVTLDKLIVFGHTPFETPFVTSDKIGIDTGAVYGNMLTAVELPRVRFYHS</sequence>